<protein>
    <recommendedName>
        <fullName evidence="3">F-box domain-containing protein</fullName>
    </recommendedName>
</protein>
<comment type="caution">
    <text evidence="1">The sequence shown here is derived from an EMBL/GenBank/DDBJ whole genome shotgun (WGS) entry which is preliminary data.</text>
</comment>
<organism evidence="1 2">
    <name type="scientific">Solanum commersonii</name>
    <name type="common">Commerson's wild potato</name>
    <name type="synonym">Commerson's nightshade</name>
    <dbReference type="NCBI Taxonomy" id="4109"/>
    <lineage>
        <taxon>Eukaryota</taxon>
        <taxon>Viridiplantae</taxon>
        <taxon>Streptophyta</taxon>
        <taxon>Embryophyta</taxon>
        <taxon>Tracheophyta</taxon>
        <taxon>Spermatophyta</taxon>
        <taxon>Magnoliopsida</taxon>
        <taxon>eudicotyledons</taxon>
        <taxon>Gunneridae</taxon>
        <taxon>Pentapetalae</taxon>
        <taxon>asterids</taxon>
        <taxon>lamiids</taxon>
        <taxon>Solanales</taxon>
        <taxon>Solanaceae</taxon>
        <taxon>Solanoideae</taxon>
        <taxon>Solaneae</taxon>
        <taxon>Solanum</taxon>
    </lineage>
</organism>
<dbReference type="EMBL" id="JACXVP010000003">
    <property type="protein sequence ID" value="KAG5614486.1"/>
    <property type="molecule type" value="Genomic_DNA"/>
</dbReference>
<name>A0A9J5ZQL6_SOLCO</name>
<dbReference type="OrthoDB" id="1293639at2759"/>
<keyword evidence="2" id="KW-1185">Reference proteome</keyword>
<reference evidence="1 2" key="1">
    <citation type="submission" date="2020-09" db="EMBL/GenBank/DDBJ databases">
        <title>De no assembly of potato wild relative species, Solanum commersonii.</title>
        <authorList>
            <person name="Cho K."/>
        </authorList>
    </citation>
    <scope>NUCLEOTIDE SEQUENCE [LARGE SCALE GENOMIC DNA]</scope>
    <source>
        <strain evidence="1">LZ3.2</strain>
        <tissue evidence="1">Leaf</tissue>
    </source>
</reference>
<accession>A0A9J5ZQL6</accession>
<dbReference type="Proteomes" id="UP000824120">
    <property type="component" value="Chromosome 3"/>
</dbReference>
<gene>
    <name evidence="1" type="ORF">H5410_014310</name>
</gene>
<dbReference type="AlphaFoldDB" id="A0A9J5ZQL6"/>
<sequence length="66" mass="7665">MKRIHSSFASFDKGLLDEIVERVASASCKDLINLRLSCKLFKEIGCERWVYKKLLLDDVPLKILMH</sequence>
<evidence type="ECO:0000313" key="2">
    <source>
        <dbReference type="Proteomes" id="UP000824120"/>
    </source>
</evidence>
<evidence type="ECO:0008006" key="3">
    <source>
        <dbReference type="Google" id="ProtNLM"/>
    </source>
</evidence>
<proteinExistence type="predicted"/>
<evidence type="ECO:0000313" key="1">
    <source>
        <dbReference type="EMBL" id="KAG5614486.1"/>
    </source>
</evidence>